<feature type="transmembrane region" description="Helical" evidence="2">
    <location>
        <begin position="172"/>
        <end position="190"/>
    </location>
</feature>
<dbReference type="OrthoDB" id="2553342at2759"/>
<dbReference type="AlphaFoldDB" id="A0A5C3DY86"/>
<sequence length="198" mass="20004">MQAGLRFEIVAIALCLALVGLSNSQSISRPPASLPVQSYSDDPLITGSAASAALCTLHSILATESAAHGIGPLTVQPNCMSMTLQPHSTASINGQTLPSSGIVTIFEPSSTSSGASISSARPTTAPSVSSSASTPAQSTTSSSSATPPRQTNAGKPQNKPPVAASWIASQNIAILLVTTFALLAGVTYFLDELLAILV</sequence>
<feature type="chain" id="PRO_5023135896" evidence="3">
    <location>
        <begin position="25"/>
        <end position="198"/>
    </location>
</feature>
<keyword evidence="2" id="KW-1133">Transmembrane helix</keyword>
<gene>
    <name evidence="4" type="ORF">UTRI_02220_B</name>
</gene>
<accession>A0A5C3DY86</accession>
<dbReference type="Proteomes" id="UP000324022">
    <property type="component" value="Unassembled WGS sequence"/>
</dbReference>
<evidence type="ECO:0000256" key="3">
    <source>
        <dbReference type="SAM" id="SignalP"/>
    </source>
</evidence>
<feature type="signal peptide" evidence="3">
    <location>
        <begin position="1"/>
        <end position="24"/>
    </location>
</feature>
<feature type="compositionally biased region" description="Low complexity" evidence="1">
    <location>
        <begin position="112"/>
        <end position="151"/>
    </location>
</feature>
<feature type="region of interest" description="Disordered" evidence="1">
    <location>
        <begin position="112"/>
        <end position="160"/>
    </location>
</feature>
<dbReference type="EMBL" id="OOIN01000003">
    <property type="protein sequence ID" value="SPO22211.1"/>
    <property type="molecule type" value="Genomic_DNA"/>
</dbReference>
<evidence type="ECO:0000313" key="4">
    <source>
        <dbReference type="EMBL" id="SPO22211.1"/>
    </source>
</evidence>
<protein>
    <submittedName>
        <fullName evidence="4">Uncharacterized protein</fullName>
    </submittedName>
</protein>
<evidence type="ECO:0000256" key="1">
    <source>
        <dbReference type="SAM" id="MobiDB-lite"/>
    </source>
</evidence>
<reference evidence="4 5" key="1">
    <citation type="submission" date="2018-03" db="EMBL/GenBank/DDBJ databases">
        <authorList>
            <person name="Guldener U."/>
        </authorList>
    </citation>
    <scope>NUCLEOTIDE SEQUENCE [LARGE SCALE GENOMIC DNA]</scope>
    <source>
        <strain evidence="4 5">NBRC100155</strain>
    </source>
</reference>
<keyword evidence="5" id="KW-1185">Reference proteome</keyword>
<organism evidence="4 5">
    <name type="scientific">Ustilago trichophora</name>
    <dbReference type="NCBI Taxonomy" id="86804"/>
    <lineage>
        <taxon>Eukaryota</taxon>
        <taxon>Fungi</taxon>
        <taxon>Dikarya</taxon>
        <taxon>Basidiomycota</taxon>
        <taxon>Ustilaginomycotina</taxon>
        <taxon>Ustilaginomycetes</taxon>
        <taxon>Ustilaginales</taxon>
        <taxon>Ustilaginaceae</taxon>
        <taxon>Ustilago</taxon>
    </lineage>
</organism>
<name>A0A5C3DY86_9BASI</name>
<evidence type="ECO:0000313" key="5">
    <source>
        <dbReference type="Proteomes" id="UP000324022"/>
    </source>
</evidence>
<keyword evidence="2" id="KW-0812">Transmembrane</keyword>
<proteinExistence type="predicted"/>
<keyword evidence="2" id="KW-0472">Membrane</keyword>
<keyword evidence="3" id="KW-0732">Signal</keyword>
<evidence type="ECO:0000256" key="2">
    <source>
        <dbReference type="SAM" id="Phobius"/>
    </source>
</evidence>